<evidence type="ECO:0000313" key="1">
    <source>
        <dbReference type="EMBL" id="CAI0378011.1"/>
    </source>
</evidence>
<name>A0AAV0GZ81_9ROSI</name>
<comment type="caution">
    <text evidence="1">The sequence shown here is derived from an EMBL/GenBank/DDBJ whole genome shotgun (WGS) entry which is preliminary data.</text>
</comment>
<evidence type="ECO:0000313" key="2">
    <source>
        <dbReference type="Proteomes" id="UP001154282"/>
    </source>
</evidence>
<reference evidence="1" key="1">
    <citation type="submission" date="2022-08" db="EMBL/GenBank/DDBJ databases">
        <authorList>
            <person name="Gutierrez-Valencia J."/>
        </authorList>
    </citation>
    <scope>NUCLEOTIDE SEQUENCE</scope>
</reference>
<organism evidence="1 2">
    <name type="scientific">Linum tenue</name>
    <dbReference type="NCBI Taxonomy" id="586396"/>
    <lineage>
        <taxon>Eukaryota</taxon>
        <taxon>Viridiplantae</taxon>
        <taxon>Streptophyta</taxon>
        <taxon>Embryophyta</taxon>
        <taxon>Tracheophyta</taxon>
        <taxon>Spermatophyta</taxon>
        <taxon>Magnoliopsida</taxon>
        <taxon>eudicotyledons</taxon>
        <taxon>Gunneridae</taxon>
        <taxon>Pentapetalae</taxon>
        <taxon>rosids</taxon>
        <taxon>fabids</taxon>
        <taxon>Malpighiales</taxon>
        <taxon>Linaceae</taxon>
        <taxon>Linum</taxon>
    </lineage>
</organism>
<dbReference type="Proteomes" id="UP001154282">
    <property type="component" value="Unassembled WGS sequence"/>
</dbReference>
<gene>
    <name evidence="1" type="ORF">LITE_LOCUS1714</name>
</gene>
<sequence length="141" mass="14968">MVLDLRNQGVILGEEEYGSGVVVGCTEVWREAYLSVDGRGVASVRRVGRMVEEEMVLCGFGVGGAAVMGCLNGGCAVICGGGGVVRVWGIERREGEYLYRFGERVQGEIKAMVADDRHVALAAGDGAGIHLWDFGAAEEDE</sequence>
<keyword evidence="2" id="KW-1185">Reference proteome</keyword>
<proteinExistence type="predicted"/>
<dbReference type="EMBL" id="CAMGYJ010000002">
    <property type="protein sequence ID" value="CAI0378011.1"/>
    <property type="molecule type" value="Genomic_DNA"/>
</dbReference>
<dbReference type="AlphaFoldDB" id="A0AAV0GZ81"/>
<protein>
    <submittedName>
        <fullName evidence="1">Uncharacterized protein</fullName>
    </submittedName>
</protein>
<accession>A0AAV0GZ81</accession>